<proteinExistence type="predicted"/>
<evidence type="ECO:0000313" key="2">
    <source>
        <dbReference type="EMBL" id="KAG1528708.1"/>
    </source>
</evidence>
<sequence length="90" mass="9346">MRSSWNAMSSKLTPGSAASAAAQVFSSLWAWEHRPASIICTTRANWMAEGGGSAPADHAHSSSAAPRPAAAVRRGLRTAGSTATLPQRGW</sequence>
<dbReference type="Proteomes" id="UP000740926">
    <property type="component" value="Unassembled WGS sequence"/>
</dbReference>
<dbReference type="EMBL" id="JAANIU010016400">
    <property type="protein sequence ID" value="KAG1528708.1"/>
    <property type="molecule type" value="Genomic_DNA"/>
</dbReference>
<feature type="compositionally biased region" description="Low complexity" evidence="1">
    <location>
        <begin position="61"/>
        <end position="73"/>
    </location>
</feature>
<evidence type="ECO:0000256" key="1">
    <source>
        <dbReference type="SAM" id="MobiDB-lite"/>
    </source>
</evidence>
<protein>
    <submittedName>
        <fullName evidence="2">Uncharacterized protein</fullName>
    </submittedName>
</protein>
<feature type="region of interest" description="Disordered" evidence="1">
    <location>
        <begin position="49"/>
        <end position="90"/>
    </location>
</feature>
<organism evidence="2 3">
    <name type="scientific">Rhizopus delemar</name>
    <dbReference type="NCBI Taxonomy" id="936053"/>
    <lineage>
        <taxon>Eukaryota</taxon>
        <taxon>Fungi</taxon>
        <taxon>Fungi incertae sedis</taxon>
        <taxon>Mucoromycota</taxon>
        <taxon>Mucoromycotina</taxon>
        <taxon>Mucoromycetes</taxon>
        <taxon>Mucorales</taxon>
        <taxon>Mucorineae</taxon>
        <taxon>Rhizopodaceae</taxon>
        <taxon>Rhizopus</taxon>
    </lineage>
</organism>
<evidence type="ECO:0000313" key="3">
    <source>
        <dbReference type="Proteomes" id="UP000740926"/>
    </source>
</evidence>
<accession>A0A9P6XMV0</accession>
<name>A0A9P6XMV0_9FUNG</name>
<dbReference type="AlphaFoldDB" id="A0A9P6XMV0"/>
<comment type="caution">
    <text evidence="2">The sequence shown here is derived from an EMBL/GenBank/DDBJ whole genome shotgun (WGS) entry which is preliminary data.</text>
</comment>
<keyword evidence="3" id="KW-1185">Reference proteome</keyword>
<gene>
    <name evidence="2" type="ORF">G6F50_018222</name>
</gene>
<reference evidence="2 3" key="1">
    <citation type="journal article" date="2020" name="Microb. Genom.">
        <title>Genetic diversity of clinical and environmental Mucorales isolates obtained from an investigation of mucormycosis cases among solid organ transplant recipients.</title>
        <authorList>
            <person name="Nguyen M.H."/>
            <person name="Kaul D."/>
            <person name="Muto C."/>
            <person name="Cheng S.J."/>
            <person name="Richter R.A."/>
            <person name="Bruno V.M."/>
            <person name="Liu G."/>
            <person name="Beyhan S."/>
            <person name="Sundermann A.J."/>
            <person name="Mounaud S."/>
            <person name="Pasculle A.W."/>
            <person name="Nierman W.C."/>
            <person name="Driscoll E."/>
            <person name="Cumbie R."/>
            <person name="Clancy C.J."/>
            <person name="Dupont C.L."/>
        </authorList>
    </citation>
    <scope>NUCLEOTIDE SEQUENCE [LARGE SCALE GENOMIC DNA]</scope>
    <source>
        <strain evidence="2 3">GL24</strain>
    </source>
</reference>
<feature type="compositionally biased region" description="Polar residues" evidence="1">
    <location>
        <begin position="79"/>
        <end position="90"/>
    </location>
</feature>